<evidence type="ECO:0000313" key="4">
    <source>
        <dbReference type="Proteomes" id="UP000237000"/>
    </source>
</evidence>
<gene>
    <name evidence="3" type="ORF">TorRG33x02_132640</name>
</gene>
<sequence>MLLVPSESKDNDEWNVYSVLENRFLPSKLVFPPYDRPFSGSSEGWILTLDEDSVVTLYKPFAEKNEEKIIHLPPLFSEAEAQLYADVRQFRVKKMTTFTPNPVTKPNDLIIVVICGEFRTLAFIRPAKDSTWTFLRIRVKLNESLGYHTSFDDVVYYRDKFYALTIRGGVLASFNINDSFAFDIKSVTDGISSDIEEENEEVVVVEEDDVEVNEEEEDVEVVEEEVVVVEEEEEEVEEGVEVVVEEGVEVVVEEEEEEEEEEDDDDDEFGYYYYKRYLVESSGGDLLQVKRYRQWNNNRVTVFFRIFKLSSDLSRWVEMKTLGEDSLFLGDNSSISVLASRYVGCQKNCIYFTHDKDVTGYSRHGPWDLGVYDLESGLCTRGFNIDAALITKMVGRSPIWVLPTF</sequence>
<dbReference type="EMBL" id="JXTC01000079">
    <property type="protein sequence ID" value="PON90858.1"/>
    <property type="molecule type" value="Genomic_DNA"/>
</dbReference>
<keyword evidence="4" id="KW-1185">Reference proteome</keyword>
<keyword evidence="1" id="KW-0175">Coiled coil</keyword>
<dbReference type="InParanoid" id="A0A2P5EZ98"/>
<dbReference type="InterPro" id="IPR050942">
    <property type="entry name" value="F-box_BR-signaling"/>
</dbReference>
<comment type="caution">
    <text evidence="3">The sequence shown here is derived from an EMBL/GenBank/DDBJ whole genome shotgun (WGS) entry which is preliminary data.</text>
</comment>
<dbReference type="PANTHER" id="PTHR44259:SF107">
    <property type="entry name" value="F-BOX PROTEIN SKIP23-LIKE"/>
    <property type="match status" value="1"/>
</dbReference>
<dbReference type="STRING" id="63057.A0A2P5EZ98"/>
<feature type="domain" description="KIB1-4 beta-propeller" evidence="2">
    <location>
        <begin position="31"/>
        <end position="373"/>
    </location>
</feature>
<dbReference type="PANTHER" id="PTHR44259">
    <property type="entry name" value="OS07G0183000 PROTEIN-RELATED"/>
    <property type="match status" value="1"/>
</dbReference>
<dbReference type="OrthoDB" id="1219048at2759"/>
<name>A0A2P5EZ98_TREOI</name>
<reference evidence="4" key="1">
    <citation type="submission" date="2016-06" db="EMBL/GenBank/DDBJ databases">
        <title>Parallel loss of symbiosis genes in relatives of nitrogen-fixing non-legume Parasponia.</title>
        <authorList>
            <person name="Van Velzen R."/>
            <person name="Holmer R."/>
            <person name="Bu F."/>
            <person name="Rutten L."/>
            <person name="Van Zeijl A."/>
            <person name="Liu W."/>
            <person name="Santuari L."/>
            <person name="Cao Q."/>
            <person name="Sharma T."/>
            <person name="Shen D."/>
            <person name="Roswanjaya Y."/>
            <person name="Wardhani T."/>
            <person name="Kalhor M.S."/>
            <person name="Jansen J."/>
            <person name="Van den Hoogen J."/>
            <person name="Gungor B."/>
            <person name="Hartog M."/>
            <person name="Hontelez J."/>
            <person name="Verver J."/>
            <person name="Yang W.-C."/>
            <person name="Schijlen E."/>
            <person name="Repin R."/>
            <person name="Schilthuizen M."/>
            <person name="Schranz E."/>
            <person name="Heidstra R."/>
            <person name="Miyata K."/>
            <person name="Fedorova E."/>
            <person name="Kohlen W."/>
            <person name="Bisseling T."/>
            <person name="Smit S."/>
            <person name="Geurts R."/>
        </authorList>
    </citation>
    <scope>NUCLEOTIDE SEQUENCE [LARGE SCALE GENOMIC DNA]</scope>
    <source>
        <strain evidence="4">cv. RG33-2</strain>
    </source>
</reference>
<accession>A0A2P5EZ98</accession>
<feature type="coiled-coil region" evidence="1">
    <location>
        <begin position="205"/>
        <end position="239"/>
    </location>
</feature>
<dbReference type="AlphaFoldDB" id="A0A2P5EZ98"/>
<evidence type="ECO:0000256" key="1">
    <source>
        <dbReference type="SAM" id="Coils"/>
    </source>
</evidence>
<dbReference type="Pfam" id="PF03478">
    <property type="entry name" value="Beta-prop_KIB1-4"/>
    <property type="match status" value="1"/>
</dbReference>
<evidence type="ECO:0000313" key="3">
    <source>
        <dbReference type="EMBL" id="PON90858.1"/>
    </source>
</evidence>
<protein>
    <recommendedName>
        <fullName evidence="2">KIB1-4 beta-propeller domain-containing protein</fullName>
    </recommendedName>
</protein>
<dbReference type="InterPro" id="IPR005174">
    <property type="entry name" value="KIB1-4_b-propeller"/>
</dbReference>
<proteinExistence type="predicted"/>
<organism evidence="3 4">
    <name type="scientific">Trema orientale</name>
    <name type="common">Charcoal tree</name>
    <name type="synonym">Celtis orientalis</name>
    <dbReference type="NCBI Taxonomy" id="63057"/>
    <lineage>
        <taxon>Eukaryota</taxon>
        <taxon>Viridiplantae</taxon>
        <taxon>Streptophyta</taxon>
        <taxon>Embryophyta</taxon>
        <taxon>Tracheophyta</taxon>
        <taxon>Spermatophyta</taxon>
        <taxon>Magnoliopsida</taxon>
        <taxon>eudicotyledons</taxon>
        <taxon>Gunneridae</taxon>
        <taxon>Pentapetalae</taxon>
        <taxon>rosids</taxon>
        <taxon>fabids</taxon>
        <taxon>Rosales</taxon>
        <taxon>Cannabaceae</taxon>
        <taxon>Trema</taxon>
    </lineage>
</organism>
<evidence type="ECO:0000259" key="2">
    <source>
        <dbReference type="Pfam" id="PF03478"/>
    </source>
</evidence>
<dbReference type="Proteomes" id="UP000237000">
    <property type="component" value="Unassembled WGS sequence"/>
</dbReference>